<proteinExistence type="predicted"/>
<evidence type="ECO:0000313" key="3">
    <source>
        <dbReference type="Proteomes" id="UP001283361"/>
    </source>
</evidence>
<protein>
    <submittedName>
        <fullName evidence="2">Uncharacterized protein</fullName>
    </submittedName>
</protein>
<comment type="caution">
    <text evidence="2">The sequence shown here is derived from an EMBL/GenBank/DDBJ whole genome shotgun (WGS) entry which is preliminary data.</text>
</comment>
<reference evidence="2" key="1">
    <citation type="journal article" date="2023" name="G3 (Bethesda)">
        <title>A reference genome for the long-term kleptoplast-retaining sea slug Elysia crispata morphotype clarki.</title>
        <authorList>
            <person name="Eastman K.E."/>
            <person name="Pendleton A.L."/>
            <person name="Shaikh M.A."/>
            <person name="Suttiyut T."/>
            <person name="Ogas R."/>
            <person name="Tomko P."/>
            <person name="Gavelis G."/>
            <person name="Widhalm J.R."/>
            <person name="Wisecaver J.H."/>
        </authorList>
    </citation>
    <scope>NUCLEOTIDE SEQUENCE</scope>
    <source>
        <strain evidence="2">ECLA1</strain>
    </source>
</reference>
<dbReference type="EMBL" id="JAWDGP010000077">
    <property type="protein sequence ID" value="KAK3803927.1"/>
    <property type="molecule type" value="Genomic_DNA"/>
</dbReference>
<evidence type="ECO:0000256" key="1">
    <source>
        <dbReference type="SAM" id="MobiDB-lite"/>
    </source>
</evidence>
<feature type="compositionally biased region" description="Polar residues" evidence="1">
    <location>
        <begin position="1"/>
        <end position="14"/>
    </location>
</feature>
<name>A0AAE1EEJ9_9GAST</name>
<gene>
    <name evidence="2" type="ORF">RRG08_059791</name>
</gene>
<dbReference type="AlphaFoldDB" id="A0AAE1EEJ9"/>
<dbReference type="Proteomes" id="UP001283361">
    <property type="component" value="Unassembled WGS sequence"/>
</dbReference>
<keyword evidence="3" id="KW-1185">Reference proteome</keyword>
<feature type="region of interest" description="Disordered" evidence="1">
    <location>
        <begin position="1"/>
        <end position="26"/>
    </location>
</feature>
<accession>A0AAE1EEJ9</accession>
<organism evidence="2 3">
    <name type="scientific">Elysia crispata</name>
    <name type="common">lettuce slug</name>
    <dbReference type="NCBI Taxonomy" id="231223"/>
    <lineage>
        <taxon>Eukaryota</taxon>
        <taxon>Metazoa</taxon>
        <taxon>Spiralia</taxon>
        <taxon>Lophotrochozoa</taxon>
        <taxon>Mollusca</taxon>
        <taxon>Gastropoda</taxon>
        <taxon>Heterobranchia</taxon>
        <taxon>Euthyneura</taxon>
        <taxon>Panpulmonata</taxon>
        <taxon>Sacoglossa</taxon>
        <taxon>Placobranchoidea</taxon>
        <taxon>Plakobranchidae</taxon>
        <taxon>Elysia</taxon>
    </lineage>
</organism>
<evidence type="ECO:0000313" key="2">
    <source>
        <dbReference type="EMBL" id="KAK3803927.1"/>
    </source>
</evidence>
<sequence length="66" mass="7817">MNSWSWRRSGSVTTYPKGGACPSRKHSEVADRDFSFLPNLPNTSLRNVYYRPFDREDFVRTFRREA</sequence>